<evidence type="ECO:0000313" key="2">
    <source>
        <dbReference type="Proteomes" id="UP000752171"/>
    </source>
</evidence>
<dbReference type="AlphaFoldDB" id="A0A8T2LD33"/>
<protein>
    <submittedName>
        <fullName evidence="1">Uncharacterized protein</fullName>
    </submittedName>
</protein>
<comment type="caution">
    <text evidence="1">The sequence shown here is derived from an EMBL/GenBank/DDBJ whole genome shotgun (WGS) entry which is preliminary data.</text>
</comment>
<reference evidence="1 2" key="1">
    <citation type="submission" date="2021-07" db="EMBL/GenBank/DDBJ databases">
        <authorList>
            <person name="Imarazene B."/>
            <person name="Zahm M."/>
            <person name="Klopp C."/>
            <person name="Cabau C."/>
            <person name="Beille S."/>
            <person name="Jouanno E."/>
            <person name="Castinel A."/>
            <person name="Lluch J."/>
            <person name="Gil L."/>
            <person name="Kuchtly C."/>
            <person name="Lopez Roques C."/>
            <person name="Donnadieu C."/>
            <person name="Parrinello H."/>
            <person name="Journot L."/>
            <person name="Du K."/>
            <person name="Schartl M."/>
            <person name="Retaux S."/>
            <person name="Guiguen Y."/>
        </authorList>
    </citation>
    <scope>NUCLEOTIDE SEQUENCE [LARGE SCALE GENOMIC DNA]</scope>
    <source>
        <strain evidence="1">Pach_M1</strain>
        <tissue evidence="1">Testis</tissue>
    </source>
</reference>
<sequence>MWREFPQQKMLWISISKGVSSKQASGRRHRGPWFLYQIPPIMDGRKKMANCFPFGQRCPSPQMYGILM</sequence>
<accession>A0A8T2LD33</accession>
<evidence type="ECO:0000313" key="1">
    <source>
        <dbReference type="EMBL" id="KAG9269510.1"/>
    </source>
</evidence>
<gene>
    <name evidence="1" type="ORF">AMEX_G16554</name>
</gene>
<dbReference type="Proteomes" id="UP000752171">
    <property type="component" value="Unassembled WGS sequence"/>
</dbReference>
<organism evidence="1 2">
    <name type="scientific">Astyanax mexicanus</name>
    <name type="common">Blind cave fish</name>
    <name type="synonym">Astyanax fasciatus mexicanus</name>
    <dbReference type="NCBI Taxonomy" id="7994"/>
    <lineage>
        <taxon>Eukaryota</taxon>
        <taxon>Metazoa</taxon>
        <taxon>Chordata</taxon>
        <taxon>Craniata</taxon>
        <taxon>Vertebrata</taxon>
        <taxon>Euteleostomi</taxon>
        <taxon>Actinopterygii</taxon>
        <taxon>Neopterygii</taxon>
        <taxon>Teleostei</taxon>
        <taxon>Ostariophysi</taxon>
        <taxon>Characiformes</taxon>
        <taxon>Characoidei</taxon>
        <taxon>Acestrorhamphidae</taxon>
        <taxon>Acestrorhamphinae</taxon>
        <taxon>Astyanax</taxon>
    </lineage>
</organism>
<name>A0A8T2LD33_ASTMX</name>
<dbReference type="EMBL" id="JAICCE010000013">
    <property type="protein sequence ID" value="KAG9269510.1"/>
    <property type="molecule type" value="Genomic_DNA"/>
</dbReference>
<proteinExistence type="predicted"/>